<proteinExistence type="predicted"/>
<sequence>MTTLSYPYQNSSAGHHHRYLLPPLVTMLSQIQLLHAQPIRVLDLGCGNGSLSNAISQKGFEVVGVEDSESGVAIARQNFPACQFIHASIYDLPYGKLERAFDIAIAAEVIEHLLYPKELLQAAKRCLRSNGRLILTTPYHGYLKNLILAATGKMDSHFTVLWDGGHIKFFSVKTLSALLQQQGFTDLEFRFAGRLPYVWKSMLVSSTPTFLENLD</sequence>
<dbReference type="Pfam" id="PF13489">
    <property type="entry name" value="Methyltransf_23"/>
    <property type="match status" value="1"/>
</dbReference>
<dbReference type="InterPro" id="IPR029063">
    <property type="entry name" value="SAM-dependent_MTases_sf"/>
</dbReference>
<dbReference type="EC" id="2.1.1.-" evidence="1"/>
<dbReference type="CDD" id="cd02440">
    <property type="entry name" value="AdoMet_MTases"/>
    <property type="match status" value="1"/>
</dbReference>
<organism evidence="1 2">
    <name type="scientific">Tumidithrix elongata BACA0141</name>
    <dbReference type="NCBI Taxonomy" id="2716417"/>
    <lineage>
        <taxon>Bacteria</taxon>
        <taxon>Bacillati</taxon>
        <taxon>Cyanobacteriota</taxon>
        <taxon>Cyanophyceae</taxon>
        <taxon>Pseudanabaenales</taxon>
        <taxon>Pseudanabaenaceae</taxon>
        <taxon>Tumidithrix</taxon>
        <taxon>Tumidithrix elongata</taxon>
    </lineage>
</organism>
<gene>
    <name evidence="1" type="ORF">V2H45_15930</name>
</gene>
<dbReference type="GO" id="GO:0032259">
    <property type="term" value="P:methylation"/>
    <property type="evidence" value="ECO:0007669"/>
    <property type="project" value="UniProtKB-KW"/>
</dbReference>
<keyword evidence="1" id="KW-0489">Methyltransferase</keyword>
<name>A0AAW9Q5Q5_9CYAN</name>
<dbReference type="SUPFAM" id="SSF53335">
    <property type="entry name" value="S-adenosyl-L-methionine-dependent methyltransferases"/>
    <property type="match status" value="1"/>
</dbReference>
<evidence type="ECO:0000313" key="2">
    <source>
        <dbReference type="Proteomes" id="UP001333818"/>
    </source>
</evidence>
<reference evidence="1" key="1">
    <citation type="submission" date="2024-01" db="EMBL/GenBank/DDBJ databases">
        <title>Bank of Algae and Cyanobacteria of the Azores (BACA) strain genomes.</title>
        <authorList>
            <person name="Luz R."/>
            <person name="Cordeiro R."/>
            <person name="Fonseca A."/>
            <person name="Goncalves V."/>
        </authorList>
    </citation>
    <scope>NUCLEOTIDE SEQUENCE</scope>
    <source>
        <strain evidence="1">BACA0141</strain>
    </source>
</reference>
<dbReference type="GO" id="GO:0008168">
    <property type="term" value="F:methyltransferase activity"/>
    <property type="evidence" value="ECO:0007669"/>
    <property type="project" value="UniProtKB-KW"/>
</dbReference>
<dbReference type="PANTHER" id="PTHR43861">
    <property type="entry name" value="TRANS-ACONITATE 2-METHYLTRANSFERASE-RELATED"/>
    <property type="match status" value="1"/>
</dbReference>
<evidence type="ECO:0000313" key="1">
    <source>
        <dbReference type="EMBL" id="MEE3718228.1"/>
    </source>
</evidence>
<protein>
    <submittedName>
        <fullName evidence="1">Class I SAM-dependent methyltransferase</fullName>
        <ecNumber evidence="1">2.1.1.-</ecNumber>
    </submittedName>
</protein>
<keyword evidence="2" id="KW-1185">Reference proteome</keyword>
<comment type="caution">
    <text evidence="1">The sequence shown here is derived from an EMBL/GenBank/DDBJ whole genome shotgun (WGS) entry which is preliminary data.</text>
</comment>
<dbReference type="Proteomes" id="UP001333818">
    <property type="component" value="Unassembled WGS sequence"/>
</dbReference>
<keyword evidence="1" id="KW-0808">Transferase</keyword>
<dbReference type="RefSeq" id="WP_330484661.1">
    <property type="nucleotide sequence ID" value="NZ_JAZBJZ010000069.1"/>
</dbReference>
<dbReference type="AlphaFoldDB" id="A0AAW9Q5Q5"/>
<dbReference type="EMBL" id="JAZBJZ010000069">
    <property type="protein sequence ID" value="MEE3718228.1"/>
    <property type="molecule type" value="Genomic_DNA"/>
</dbReference>
<dbReference type="Gene3D" id="3.40.50.150">
    <property type="entry name" value="Vaccinia Virus protein VP39"/>
    <property type="match status" value="1"/>
</dbReference>
<accession>A0AAW9Q5Q5</accession>